<dbReference type="EC" id="3.6.4.13" evidence="3"/>
<comment type="caution">
    <text evidence="17">The sequence shown here is derived from an EMBL/GenBank/DDBJ whole genome shotgun (WGS) entry which is preliminary data.</text>
</comment>
<evidence type="ECO:0000256" key="3">
    <source>
        <dbReference type="ARBA" id="ARBA00012552"/>
    </source>
</evidence>
<feature type="domain" description="DNA2/NAM7 helicase-like C-terminal" evidence="14">
    <location>
        <begin position="700"/>
        <end position="919"/>
    </location>
</feature>
<dbReference type="GO" id="GO:0005524">
    <property type="term" value="F:ATP binding"/>
    <property type="evidence" value="ECO:0007669"/>
    <property type="project" value="UniProtKB-KW"/>
</dbReference>
<evidence type="ECO:0000256" key="12">
    <source>
        <dbReference type="SAM" id="MobiDB-lite"/>
    </source>
</evidence>
<keyword evidence="5" id="KW-0547">Nucleotide-binding</keyword>
<dbReference type="InterPro" id="IPR027417">
    <property type="entry name" value="P-loop_NTPase"/>
</dbReference>
<accession>A0AAN9BA52</accession>
<comment type="catalytic activity">
    <reaction evidence="11">
        <text>ATP + H2O = ADP + phosphate + H(+)</text>
        <dbReference type="Rhea" id="RHEA:13065"/>
        <dbReference type="ChEBI" id="CHEBI:15377"/>
        <dbReference type="ChEBI" id="CHEBI:15378"/>
        <dbReference type="ChEBI" id="CHEBI:30616"/>
        <dbReference type="ChEBI" id="CHEBI:43474"/>
        <dbReference type="ChEBI" id="CHEBI:456216"/>
        <dbReference type="EC" id="3.6.4.13"/>
    </reaction>
</comment>
<evidence type="ECO:0000256" key="2">
    <source>
        <dbReference type="ARBA" id="ARBA00005601"/>
    </source>
</evidence>
<sequence>MPQPKDSGDGMGGGGGRKPGLYGRQRSVDQHRVLKRSQMTVTLDTAGAGDSNDLPDGIWKNKDGSYDCRACKHFGFQSMTAVKDHCDCNRHIAAVLLERERLFRAEKKFVPRIQIESDAQFDDKKGEYFLSVKVGNGNEVKGTVTFTLTNISANSIFKFLSWHGDVPVSEFRFENPEPGIQLRPCEQLKLKLQLTPSKEAVHAFKIFFHFDDLNRSQPRVEVCSVKITFADDLVADLANTGGQYVYNKRPKGPSRQYYQRGHAEPGQPLPGLGERDGLEKTRPLPWFDMPRCFHQFINNGLTINDDASPSEADQLQQYKSVLDTDQLTVNNYQKRFEALLYLEEHQTTVDMEMYFMEKVRLQKHGRGNLLSLEVPGLAENRPSVLKGDHLYVRKYVGPGEYSRKEYQGIVHEVQQTRVFLGFSRNFVDSFYEGLEFCVRFTVNRLPMRLQHRALSLKEPEESDLENILFPTEDTARTHGLLLPQDTVLRFYSRSPPPNPEQERAIRHIVLGTSRPAPYIIFGPPGTGKTFTIVEAIKQVLVQLPASRVLACAPSNSAADLIAEKLLVHLQSREVYRLNAFSRSVATISDKVKTISNLGEHNEMCFPTKKELADKGIRVYVTTLITAGRLVSAEFDRDHFTHVVIDEASHATEPESLVAFAGLLYNSDTANTGKQVVLAGDPQQLGPILRSPYAKKFKLDMSMMERLMNNPLYRRRSAPGPQDGLYYDPLLITKLIRNYRSHETILRVPNHLFYNNELKACGLPELTHMMCGWDHLVNKKIPVVFHSVIGEDQQEKNSPSFFNAHEVGIVMKYVGWLVNEKSPAGTKIKEEHVGIIAPYRRQVQKIQTELRKRSLPGIKVGSVEEFQGQERQVIVVSTVRSNPRYLTTDNKFGIGFLQNDKRFNVAVTRPKALLVVIGNPNILRHNASWNAFVQFCKDNQCMVDPHLDRDKDDSYSKLMEQLKLLSFEEDDELGVVDHAMVSVLNNDEAVNRDLFQ</sequence>
<dbReference type="GO" id="GO:0003723">
    <property type="term" value="F:RNA binding"/>
    <property type="evidence" value="ECO:0007669"/>
    <property type="project" value="UniProtKB-KW"/>
</dbReference>
<dbReference type="GO" id="GO:0031047">
    <property type="term" value="P:regulatory ncRNA-mediated gene silencing"/>
    <property type="evidence" value="ECO:0007669"/>
    <property type="project" value="UniProtKB-KW"/>
</dbReference>
<dbReference type="CDD" id="cd18808">
    <property type="entry name" value="SF1_C_Upf1"/>
    <property type="match status" value="1"/>
</dbReference>
<dbReference type="GO" id="GO:0032574">
    <property type="term" value="F:5'-3' RNA helicase activity"/>
    <property type="evidence" value="ECO:0007669"/>
    <property type="project" value="InterPro"/>
</dbReference>
<feature type="region of interest" description="Disordered" evidence="12">
    <location>
        <begin position="1"/>
        <end position="25"/>
    </location>
</feature>
<proteinExistence type="inferred from homology"/>
<evidence type="ECO:0000256" key="4">
    <source>
        <dbReference type="ARBA" id="ARBA00022490"/>
    </source>
</evidence>
<feature type="domain" description="DNA2/NAM7 helicase helicase" evidence="13">
    <location>
        <begin position="617"/>
        <end position="690"/>
    </location>
</feature>
<dbReference type="InterPro" id="IPR026122">
    <property type="entry name" value="MOV-10/SDE3_DEXXQ/H-box"/>
</dbReference>
<dbReference type="Pfam" id="PF21635">
    <property type="entry name" value="Mov-10_helical"/>
    <property type="match status" value="1"/>
</dbReference>
<evidence type="ECO:0000256" key="9">
    <source>
        <dbReference type="ARBA" id="ARBA00022884"/>
    </source>
</evidence>
<dbReference type="SUPFAM" id="SSF52540">
    <property type="entry name" value="P-loop containing nucleoside triphosphate hydrolases"/>
    <property type="match status" value="1"/>
</dbReference>
<dbReference type="CDD" id="cd18038">
    <property type="entry name" value="DEXXQc_Helz-like"/>
    <property type="match status" value="1"/>
</dbReference>
<evidence type="ECO:0000256" key="10">
    <source>
        <dbReference type="ARBA" id="ARBA00023158"/>
    </source>
</evidence>
<feature type="compositionally biased region" description="Gly residues" evidence="12">
    <location>
        <begin position="9"/>
        <end position="18"/>
    </location>
</feature>
<feature type="domain" description="Helicase MOV-10 helical" evidence="16">
    <location>
        <begin position="287"/>
        <end position="351"/>
    </location>
</feature>
<keyword evidence="6" id="KW-0378">Hydrolase</keyword>
<keyword evidence="7" id="KW-0347">Helicase</keyword>
<dbReference type="AlphaFoldDB" id="A0AAN9BA52"/>
<keyword evidence="9" id="KW-0694">RNA-binding</keyword>
<evidence type="ECO:0000313" key="18">
    <source>
        <dbReference type="Proteomes" id="UP001374579"/>
    </source>
</evidence>
<dbReference type="FunFam" id="3.40.50.300:FF:000608">
    <property type="entry name" value="Mov10 RISC complex RNA helicase"/>
    <property type="match status" value="1"/>
</dbReference>
<evidence type="ECO:0000256" key="11">
    <source>
        <dbReference type="ARBA" id="ARBA00047984"/>
    </source>
</evidence>
<feature type="domain" description="Helicase MOV-10-like beta-barrel" evidence="15">
    <location>
        <begin position="355"/>
        <end position="440"/>
    </location>
</feature>
<evidence type="ECO:0000259" key="16">
    <source>
        <dbReference type="Pfam" id="PF21635"/>
    </source>
</evidence>
<dbReference type="GO" id="GO:0016787">
    <property type="term" value="F:hydrolase activity"/>
    <property type="evidence" value="ECO:0007669"/>
    <property type="project" value="UniProtKB-KW"/>
</dbReference>
<name>A0AAN9BA52_9CAEN</name>
<comment type="subcellular location">
    <subcellularLocation>
        <location evidence="1">Cytoplasm</location>
        <location evidence="1">Cytoplasmic ribonucleoprotein granule</location>
    </subcellularLocation>
</comment>
<feature type="region of interest" description="Disordered" evidence="12">
    <location>
        <begin position="248"/>
        <end position="275"/>
    </location>
</feature>
<gene>
    <name evidence="17" type="ORF">V1264_020476</name>
</gene>
<keyword evidence="18" id="KW-1185">Reference proteome</keyword>
<keyword evidence="8" id="KW-0067">ATP-binding</keyword>
<comment type="similarity">
    <text evidence="2">Belongs to the DNA2/NAM7 helicase family. SDE3 subfamily.</text>
</comment>
<evidence type="ECO:0000259" key="14">
    <source>
        <dbReference type="Pfam" id="PF13087"/>
    </source>
</evidence>
<keyword evidence="4" id="KW-0963">Cytoplasm</keyword>
<dbReference type="InterPro" id="IPR049079">
    <property type="entry name" value="Mov-10_helical"/>
</dbReference>
<dbReference type="InterPro" id="IPR041679">
    <property type="entry name" value="DNA2/NAM7-like_C"/>
</dbReference>
<dbReference type="Gene3D" id="3.40.50.300">
    <property type="entry name" value="P-loop containing nucleotide triphosphate hydrolases"/>
    <property type="match status" value="2"/>
</dbReference>
<dbReference type="Proteomes" id="UP001374579">
    <property type="component" value="Unassembled WGS sequence"/>
</dbReference>
<evidence type="ECO:0000259" key="15">
    <source>
        <dbReference type="Pfam" id="PF21634"/>
    </source>
</evidence>
<dbReference type="Pfam" id="PF13086">
    <property type="entry name" value="AAA_11"/>
    <property type="match status" value="2"/>
</dbReference>
<dbReference type="PANTHER" id="PTHR45418:SF1">
    <property type="entry name" value="CANCER_TESTIS ANTIGEN 55"/>
    <property type="match status" value="1"/>
</dbReference>
<evidence type="ECO:0000313" key="17">
    <source>
        <dbReference type="EMBL" id="KAK7102225.1"/>
    </source>
</evidence>
<evidence type="ECO:0000256" key="8">
    <source>
        <dbReference type="ARBA" id="ARBA00022840"/>
    </source>
</evidence>
<evidence type="ECO:0000256" key="7">
    <source>
        <dbReference type="ARBA" id="ARBA00022806"/>
    </source>
</evidence>
<organism evidence="17 18">
    <name type="scientific">Littorina saxatilis</name>
    <dbReference type="NCBI Taxonomy" id="31220"/>
    <lineage>
        <taxon>Eukaryota</taxon>
        <taxon>Metazoa</taxon>
        <taxon>Spiralia</taxon>
        <taxon>Lophotrochozoa</taxon>
        <taxon>Mollusca</taxon>
        <taxon>Gastropoda</taxon>
        <taxon>Caenogastropoda</taxon>
        <taxon>Littorinimorpha</taxon>
        <taxon>Littorinoidea</taxon>
        <taxon>Littorinidae</taxon>
        <taxon>Littorina</taxon>
    </lineage>
</organism>
<dbReference type="InterPro" id="IPR041677">
    <property type="entry name" value="DNA2/NAM7_AAA_11"/>
</dbReference>
<keyword evidence="10" id="KW-0943">RNA-mediated gene silencing</keyword>
<feature type="domain" description="DNA2/NAM7 helicase helicase" evidence="13">
    <location>
        <begin position="498"/>
        <end position="579"/>
    </location>
</feature>
<evidence type="ECO:0000256" key="1">
    <source>
        <dbReference type="ARBA" id="ARBA00004331"/>
    </source>
</evidence>
<reference evidence="17 18" key="1">
    <citation type="submission" date="2024-02" db="EMBL/GenBank/DDBJ databases">
        <title>Chromosome-scale genome assembly of the rough periwinkle Littorina saxatilis.</title>
        <authorList>
            <person name="De Jode A."/>
            <person name="Faria R."/>
            <person name="Formenti G."/>
            <person name="Sims Y."/>
            <person name="Smith T.P."/>
            <person name="Tracey A."/>
            <person name="Wood J.M.D."/>
            <person name="Zagrodzka Z.B."/>
            <person name="Johannesson K."/>
            <person name="Butlin R.K."/>
            <person name="Leder E.H."/>
        </authorList>
    </citation>
    <scope>NUCLEOTIDE SEQUENCE [LARGE SCALE GENOMIC DNA]</scope>
    <source>
        <strain evidence="17">Snail1</strain>
        <tissue evidence="17">Muscle</tissue>
    </source>
</reference>
<dbReference type="InterPro" id="IPR047187">
    <property type="entry name" value="SF1_C_Upf1"/>
</dbReference>
<evidence type="ECO:0000259" key="13">
    <source>
        <dbReference type="Pfam" id="PF13086"/>
    </source>
</evidence>
<dbReference type="EMBL" id="JBAMIC010000010">
    <property type="protein sequence ID" value="KAK7102225.1"/>
    <property type="molecule type" value="Genomic_DNA"/>
</dbReference>
<dbReference type="PANTHER" id="PTHR45418">
    <property type="entry name" value="CANCER/TESTIS ANTIGEN 55"/>
    <property type="match status" value="1"/>
</dbReference>
<dbReference type="Pfam" id="PF13087">
    <property type="entry name" value="AAA_12"/>
    <property type="match status" value="1"/>
</dbReference>
<evidence type="ECO:0000256" key="6">
    <source>
        <dbReference type="ARBA" id="ARBA00022801"/>
    </source>
</evidence>
<protein>
    <recommendedName>
        <fullName evidence="3">RNA helicase</fullName>
        <ecNumber evidence="3">3.6.4.13</ecNumber>
    </recommendedName>
</protein>
<evidence type="ECO:0000256" key="5">
    <source>
        <dbReference type="ARBA" id="ARBA00022741"/>
    </source>
</evidence>
<dbReference type="GO" id="GO:0036464">
    <property type="term" value="C:cytoplasmic ribonucleoprotein granule"/>
    <property type="evidence" value="ECO:0007669"/>
    <property type="project" value="UniProtKB-SubCell"/>
</dbReference>
<dbReference type="InterPro" id="IPR049080">
    <property type="entry name" value="MOV-10-like_beta-barrel"/>
</dbReference>
<dbReference type="Pfam" id="PF21634">
    <property type="entry name" value="MOV-10_beta-barrel"/>
    <property type="match status" value="1"/>
</dbReference>